<keyword evidence="9" id="KW-1185">Reference proteome</keyword>
<comment type="similarity">
    <text evidence="2">Belongs to the BMT family.</text>
</comment>
<reference evidence="8 9" key="1">
    <citation type="submission" date="2024-05" db="EMBL/GenBank/DDBJ databases">
        <title>Long read based assembly of the Candida bracarensis genome reveals expanded adhesin content.</title>
        <authorList>
            <person name="Marcet-Houben M."/>
            <person name="Ksiezopolska E."/>
            <person name="Gabaldon T."/>
        </authorList>
    </citation>
    <scope>NUCLEOTIDE SEQUENCE [LARGE SCALE GENOMIC DNA]</scope>
    <source>
        <strain evidence="8 9">CBM6</strain>
    </source>
</reference>
<dbReference type="Proteomes" id="UP001623330">
    <property type="component" value="Unassembled WGS sequence"/>
</dbReference>
<evidence type="ECO:0000256" key="1">
    <source>
        <dbReference type="ARBA" id="ARBA00004606"/>
    </source>
</evidence>
<keyword evidence="3" id="KW-0328">Glycosyltransferase</keyword>
<gene>
    <name evidence="8" type="ORF">RNJ44_04827</name>
</gene>
<dbReference type="InterPro" id="IPR021988">
    <property type="entry name" value="BMT1"/>
</dbReference>
<evidence type="ECO:0000256" key="3">
    <source>
        <dbReference type="ARBA" id="ARBA00022676"/>
    </source>
</evidence>
<keyword evidence="6" id="KW-0175">Coiled coil</keyword>
<evidence type="ECO:0000256" key="5">
    <source>
        <dbReference type="ARBA" id="ARBA00023316"/>
    </source>
</evidence>
<proteinExistence type="inferred from homology"/>
<name>A0ABR4NW64_9SACH</name>
<sequence length="724" mass="83899">MKRSTLYDNEAQDGQYRHGIVDEEASKLEENNAHHLKYEKKKWSKKFTGRDFFYAIGKIRNRLSKQTVFKTNVQRNKNIIFISTIICIVFLCLRKFYQTESIHISGNGSSHLNVKSIKIDSNSNLKIHPNAETKNNLQNLNLKLEEADEKHKKFETYEDFVSYIQDKVPIVDTKLELTKADVSSLVDMQPFEKMATGRDFHETYDDFLCTGYQSNRDLPDEHERTKCTRAGLGDMIFIGRNKKNLAHNLKDVKSMLSEDDVYAPIIEGTEVDEPGQAFEKKQWFQFGAVTQWLEEHQCYIVYSRVIISQPAMREVGTISLINAQVYDKQWNEIKEKRIPYLDAPPPPQDLESRLEQIDNKYAVNKRCDRSLESVEYDKCVQAKDIRISKAKKEKDELTSPYYITYPTVIKVPFFFEKGGWFGGPEDPRMILRPTKDGVMEPVLIYSIREDLEYHDRKMQIVLPHRKDLPVIRLKIDQEMPLFQKNWVPFLKEDDQGSATSMGTIHVIVKTYPLHIAKCDLDSGMCKTEFDGKEEIPNNKYALDEFRGGTQFVRFPAVLPQLKGRKLWLGFLKNHVKNCGISEHFYRPHLAVMEEIEGKYYINLISSTIHFNDDVLGWDLKTQKAERNNVLSPGSIASWDILSQNRISKNYQDILRLTLSEADAVSNVVTIKGILPFIMNNYKKPGTLDTIDWKKQDIDQRAGFGAKCALEHIKEYCEFYGSIHG</sequence>
<keyword evidence="7" id="KW-0812">Transmembrane</keyword>
<evidence type="ECO:0000313" key="9">
    <source>
        <dbReference type="Proteomes" id="UP001623330"/>
    </source>
</evidence>
<dbReference type="Pfam" id="PF12141">
    <property type="entry name" value="BMT"/>
    <property type="match status" value="3"/>
</dbReference>
<keyword evidence="4" id="KW-0735">Signal-anchor</keyword>
<evidence type="ECO:0000256" key="7">
    <source>
        <dbReference type="SAM" id="Phobius"/>
    </source>
</evidence>
<keyword evidence="7" id="KW-1133">Transmembrane helix</keyword>
<accession>A0ABR4NW64</accession>
<comment type="caution">
    <text evidence="8">The sequence shown here is derived from an EMBL/GenBank/DDBJ whole genome shotgun (WGS) entry which is preliminary data.</text>
</comment>
<organism evidence="8 9">
    <name type="scientific">Nakaseomyces bracarensis</name>
    <dbReference type="NCBI Taxonomy" id="273131"/>
    <lineage>
        <taxon>Eukaryota</taxon>
        <taxon>Fungi</taxon>
        <taxon>Dikarya</taxon>
        <taxon>Ascomycota</taxon>
        <taxon>Saccharomycotina</taxon>
        <taxon>Saccharomycetes</taxon>
        <taxon>Saccharomycetales</taxon>
        <taxon>Saccharomycetaceae</taxon>
        <taxon>Nakaseomyces</taxon>
    </lineage>
</organism>
<evidence type="ECO:0000256" key="2">
    <source>
        <dbReference type="ARBA" id="ARBA00009486"/>
    </source>
</evidence>
<keyword evidence="7" id="KW-0472">Membrane</keyword>
<keyword evidence="5" id="KW-0961">Cell wall biogenesis/degradation</keyword>
<dbReference type="EMBL" id="JBEVYD010000005">
    <property type="protein sequence ID" value="KAL3232911.1"/>
    <property type="molecule type" value="Genomic_DNA"/>
</dbReference>
<evidence type="ECO:0000256" key="6">
    <source>
        <dbReference type="SAM" id="Coils"/>
    </source>
</evidence>
<protein>
    <submittedName>
        <fullName evidence="8">Uncharacterized protein</fullName>
    </submittedName>
</protein>
<feature type="transmembrane region" description="Helical" evidence="7">
    <location>
        <begin position="79"/>
        <end position="97"/>
    </location>
</feature>
<feature type="coiled-coil region" evidence="6">
    <location>
        <begin position="130"/>
        <end position="157"/>
    </location>
</feature>
<keyword evidence="3" id="KW-0808">Transferase</keyword>
<comment type="subcellular location">
    <subcellularLocation>
        <location evidence="1">Membrane</location>
        <topology evidence="1">Single-pass type II membrane protein</topology>
    </subcellularLocation>
</comment>
<evidence type="ECO:0000313" key="8">
    <source>
        <dbReference type="EMBL" id="KAL3232911.1"/>
    </source>
</evidence>
<evidence type="ECO:0000256" key="4">
    <source>
        <dbReference type="ARBA" id="ARBA00022968"/>
    </source>
</evidence>